<keyword evidence="1" id="KW-0732">Signal</keyword>
<keyword evidence="3" id="KW-1185">Reference proteome</keyword>
<gene>
    <name evidence="2" type="ORF">CHLNCDRAFT_56626</name>
</gene>
<reference evidence="2 3" key="1">
    <citation type="journal article" date="2010" name="Plant Cell">
        <title>The Chlorella variabilis NC64A genome reveals adaptation to photosymbiosis, coevolution with viruses, and cryptic sex.</title>
        <authorList>
            <person name="Blanc G."/>
            <person name="Duncan G."/>
            <person name="Agarkova I."/>
            <person name="Borodovsky M."/>
            <person name="Gurnon J."/>
            <person name="Kuo A."/>
            <person name="Lindquist E."/>
            <person name="Lucas S."/>
            <person name="Pangilinan J."/>
            <person name="Polle J."/>
            <person name="Salamov A."/>
            <person name="Terry A."/>
            <person name="Yamada T."/>
            <person name="Dunigan D.D."/>
            <person name="Grigoriev I.V."/>
            <person name="Claverie J.M."/>
            <person name="Van Etten J.L."/>
        </authorList>
    </citation>
    <scope>NUCLEOTIDE SEQUENCE [LARGE SCALE GENOMIC DNA]</scope>
    <source>
        <strain evidence="2 3">NC64A</strain>
    </source>
</reference>
<evidence type="ECO:0000313" key="2">
    <source>
        <dbReference type="EMBL" id="EFN60172.1"/>
    </source>
</evidence>
<feature type="chain" id="PRO_5003156086" evidence="1">
    <location>
        <begin position="23"/>
        <end position="136"/>
    </location>
</feature>
<dbReference type="InterPro" id="IPR008972">
    <property type="entry name" value="Cupredoxin"/>
</dbReference>
<dbReference type="PROSITE" id="PS51257">
    <property type="entry name" value="PROKAR_LIPOPROTEIN"/>
    <property type="match status" value="1"/>
</dbReference>
<evidence type="ECO:0000313" key="3">
    <source>
        <dbReference type="Proteomes" id="UP000008141"/>
    </source>
</evidence>
<feature type="signal peptide" evidence="1">
    <location>
        <begin position="1"/>
        <end position="22"/>
    </location>
</feature>
<dbReference type="GeneID" id="17359237"/>
<dbReference type="EMBL" id="GL433835">
    <property type="protein sequence ID" value="EFN60172.1"/>
    <property type="molecule type" value="Genomic_DNA"/>
</dbReference>
<organism evidence="3">
    <name type="scientific">Chlorella variabilis</name>
    <name type="common">Green alga</name>
    <dbReference type="NCBI Taxonomy" id="554065"/>
    <lineage>
        <taxon>Eukaryota</taxon>
        <taxon>Viridiplantae</taxon>
        <taxon>Chlorophyta</taxon>
        <taxon>core chlorophytes</taxon>
        <taxon>Trebouxiophyceae</taxon>
        <taxon>Chlorellales</taxon>
        <taxon>Chlorellaceae</taxon>
        <taxon>Chlorella clade</taxon>
        <taxon>Chlorella</taxon>
    </lineage>
</organism>
<accession>E1Z3J6</accession>
<dbReference type="Proteomes" id="UP000008141">
    <property type="component" value="Unassembled WGS sequence"/>
</dbReference>
<protein>
    <submittedName>
        <fullName evidence="2">Expressed protein</fullName>
    </submittedName>
</protein>
<proteinExistence type="predicted"/>
<sequence length="136" mass="14508">MRAPTAALGLALLLAFASCTTAAKTYTVNWFAGKPSIPGVGTTNILNIKVGDTVKFQWFSTHDLWLMPGTVCNKNNKGVKKAGPSGSGSWSFTFRAVKPSPGWTYGCYIQSGATTHCAMGQRLQVIVKPAVGRKLK</sequence>
<dbReference type="Gene3D" id="2.60.40.420">
    <property type="entry name" value="Cupredoxins - blue copper proteins"/>
    <property type="match status" value="1"/>
</dbReference>
<dbReference type="SUPFAM" id="SSF49503">
    <property type="entry name" value="Cupredoxins"/>
    <property type="match status" value="1"/>
</dbReference>
<evidence type="ECO:0000256" key="1">
    <source>
        <dbReference type="SAM" id="SignalP"/>
    </source>
</evidence>
<name>E1Z3J6_CHLVA</name>
<dbReference type="RefSeq" id="XP_005852274.1">
    <property type="nucleotide sequence ID" value="XM_005852212.1"/>
</dbReference>
<dbReference type="InParanoid" id="E1Z3J6"/>
<dbReference type="AlphaFoldDB" id="E1Z3J6"/>
<dbReference type="KEGG" id="cvr:CHLNCDRAFT_56626"/>